<keyword evidence="2" id="KW-1185">Reference proteome</keyword>
<dbReference type="RefSeq" id="XP_018224419.1">
    <property type="nucleotide sequence ID" value="XM_018371627.1"/>
</dbReference>
<sequence length="134" mass="15320">MQEDVIRGPIASNIALLSDIYSDVSLFCGKKVRLLGCVSDYDPVSSRALIFHSTYAIEVDVSFLLSNLRFDIGDWVFVIGMIEQVSINMSWKRFSLSKRMCIIEGYILKAVLFWSAGNIDVDKYERVVRKRLEN</sequence>
<dbReference type="Gene3D" id="2.40.50.140">
    <property type="entry name" value="Nucleic acid-binding proteins"/>
    <property type="match status" value="1"/>
</dbReference>
<protein>
    <recommendedName>
        <fullName evidence="3">CST complex subunit Ten1</fullName>
    </recommendedName>
</protein>
<dbReference type="Proteomes" id="UP000054454">
    <property type="component" value="Unassembled WGS sequence"/>
</dbReference>
<organism evidence="1 2">
    <name type="scientific">Pneumocystis carinii (strain B80)</name>
    <name type="common">Rat pneumocystis pneumonia agent</name>
    <name type="synonym">Pneumocystis carinii f. sp. carinii</name>
    <dbReference type="NCBI Taxonomy" id="1408658"/>
    <lineage>
        <taxon>Eukaryota</taxon>
        <taxon>Fungi</taxon>
        <taxon>Dikarya</taxon>
        <taxon>Ascomycota</taxon>
        <taxon>Taphrinomycotina</taxon>
        <taxon>Pneumocystomycetes</taxon>
        <taxon>Pneumocystaceae</taxon>
        <taxon>Pneumocystis</taxon>
    </lineage>
</organism>
<dbReference type="AlphaFoldDB" id="A0A0W4ZBP6"/>
<dbReference type="GO" id="GO:0016233">
    <property type="term" value="P:telomere capping"/>
    <property type="evidence" value="ECO:0007669"/>
    <property type="project" value="InterPro"/>
</dbReference>
<name>A0A0W4ZBP6_PNEC8</name>
<proteinExistence type="predicted"/>
<dbReference type="InterPro" id="IPR012340">
    <property type="entry name" value="NA-bd_OB-fold"/>
</dbReference>
<dbReference type="EMBL" id="LFVZ01000015">
    <property type="protein sequence ID" value="KTW25839.1"/>
    <property type="molecule type" value="Genomic_DNA"/>
</dbReference>
<dbReference type="VEuPathDB" id="FungiDB:T552_03111"/>
<accession>A0A0W4ZBP6</accession>
<dbReference type="GO" id="GO:0043047">
    <property type="term" value="F:single-stranded telomeric DNA binding"/>
    <property type="evidence" value="ECO:0007669"/>
    <property type="project" value="InterPro"/>
</dbReference>
<evidence type="ECO:0000313" key="2">
    <source>
        <dbReference type="Proteomes" id="UP000054454"/>
    </source>
</evidence>
<dbReference type="Pfam" id="PF12658">
    <property type="entry name" value="Ten1"/>
    <property type="match status" value="1"/>
</dbReference>
<reference evidence="2" key="1">
    <citation type="journal article" date="2016" name="Nat. Commun.">
        <title>Genome analysis of three Pneumocystis species reveals adaptation mechanisms to life exclusively in mammalian hosts.</title>
        <authorList>
            <person name="Ma L."/>
            <person name="Chen Z."/>
            <person name="Huang D.W."/>
            <person name="Kutty G."/>
            <person name="Ishihara M."/>
            <person name="Wang H."/>
            <person name="Abouelleil A."/>
            <person name="Bishop L."/>
            <person name="Davey E."/>
            <person name="Deng R."/>
            <person name="Deng X."/>
            <person name="Fan L."/>
            <person name="Fantoni G."/>
            <person name="Fitzgerald M."/>
            <person name="Gogineni E."/>
            <person name="Goldberg J.M."/>
            <person name="Handley G."/>
            <person name="Hu X."/>
            <person name="Huber C."/>
            <person name="Jiao X."/>
            <person name="Jones K."/>
            <person name="Levin J.Z."/>
            <person name="Liu Y."/>
            <person name="Macdonald P."/>
            <person name="Melnikov A."/>
            <person name="Raley C."/>
            <person name="Sassi M."/>
            <person name="Sherman B.T."/>
            <person name="Song X."/>
            <person name="Sykes S."/>
            <person name="Tran B."/>
            <person name="Walsh L."/>
            <person name="Xia Y."/>
            <person name="Yang J."/>
            <person name="Young S."/>
            <person name="Zeng Q."/>
            <person name="Zheng X."/>
            <person name="Stephens R."/>
            <person name="Nusbaum C."/>
            <person name="Birren B.W."/>
            <person name="Azadi P."/>
            <person name="Lempicki R.A."/>
            <person name="Cuomo C.A."/>
            <person name="Kovacs J.A."/>
        </authorList>
    </citation>
    <scope>NUCLEOTIDE SEQUENCE [LARGE SCALE GENOMIC DNA]</scope>
    <source>
        <strain evidence="2">B80</strain>
    </source>
</reference>
<dbReference type="GO" id="GO:1990879">
    <property type="term" value="C:CST complex"/>
    <property type="evidence" value="ECO:0007669"/>
    <property type="project" value="InterPro"/>
</dbReference>
<evidence type="ECO:0000313" key="1">
    <source>
        <dbReference type="EMBL" id="KTW25839.1"/>
    </source>
</evidence>
<dbReference type="InterPro" id="IPR024222">
    <property type="entry name" value="Ten1_fungal"/>
</dbReference>
<dbReference type="GeneID" id="28937830"/>
<dbReference type="OrthoDB" id="5275361at2759"/>
<comment type="caution">
    <text evidence="1">The sequence shown here is derived from an EMBL/GenBank/DDBJ whole genome shotgun (WGS) entry which is preliminary data.</text>
</comment>
<evidence type="ECO:0008006" key="3">
    <source>
        <dbReference type="Google" id="ProtNLM"/>
    </source>
</evidence>
<gene>
    <name evidence="1" type="ORF">T552_03111</name>
</gene>